<feature type="region of interest" description="Disordered" evidence="1">
    <location>
        <begin position="313"/>
        <end position="332"/>
    </location>
</feature>
<gene>
    <name evidence="3" type="ORF">GCM10017600_06500</name>
</gene>
<proteinExistence type="predicted"/>
<accession>A0A9W6HVS7</accession>
<reference evidence="3" key="1">
    <citation type="journal article" date="2014" name="Int. J. Syst. Evol. Microbiol.">
        <title>Complete genome sequence of Corynebacterium casei LMG S-19264T (=DSM 44701T), isolated from a smear-ripened cheese.</title>
        <authorList>
            <consortium name="US DOE Joint Genome Institute (JGI-PGF)"/>
            <person name="Walter F."/>
            <person name="Albersmeier A."/>
            <person name="Kalinowski J."/>
            <person name="Ruckert C."/>
        </authorList>
    </citation>
    <scope>NUCLEOTIDE SEQUENCE</scope>
    <source>
        <strain evidence="3">VKM Ac-2007</strain>
    </source>
</reference>
<protein>
    <submittedName>
        <fullName evidence="3">Uncharacterized protein</fullName>
    </submittedName>
</protein>
<reference evidence="3" key="2">
    <citation type="submission" date="2023-01" db="EMBL/GenBank/DDBJ databases">
        <authorList>
            <person name="Sun Q."/>
            <person name="Evtushenko L."/>
        </authorList>
    </citation>
    <scope>NUCLEOTIDE SEQUENCE</scope>
    <source>
        <strain evidence="3">VKM Ac-2007</strain>
    </source>
</reference>
<dbReference type="EMBL" id="BSEV01000001">
    <property type="protein sequence ID" value="GLK07245.1"/>
    <property type="molecule type" value="Genomic_DNA"/>
</dbReference>
<keyword evidence="4" id="KW-1185">Reference proteome</keyword>
<evidence type="ECO:0000256" key="2">
    <source>
        <dbReference type="SAM" id="Phobius"/>
    </source>
</evidence>
<name>A0A9W6HVS7_9ACTN</name>
<sequence>MLADAADAAPGPEGDLVETVRMRWRRRARRRLQSAFAVLGVLAVVGGGTAVARGAFFRGGGEGDVFTAVTPTAAQSSALDPDVVDIRPVSEIWPSAVFKIPAAAADGWKYRPITGLSATQLLLSAESSFEKAGRLEVYDTTAGRSTVLTQMPAPEGVKGYFAQDVEVGTDYVAWWGETPNTPDKWADFWVAPRTGGPARRVGEVTGALAEVTRLGVTRDSVVWSAGDGGIYRMPLGGGASERIEGTEGLHLLTWPWAADAGGKDEETVPGNQTRLVNLETGQTTEVDVQEEVKGLRCGPVWCFGAEGGAALAQRPDGSDRRTLPGLGEGSEPSLLTGGTGFLGFFGVLGVGPQEADENRYVPLAVVYDPATGATAGIGERDRNGGGGFGVGISSSPTSIVYWDADEKQAQECEQVDATSLPLTGPSGAPTPTGKVRACTTTQKGGGKEFTVVNLLAVPAITQ</sequence>
<evidence type="ECO:0000256" key="1">
    <source>
        <dbReference type="SAM" id="MobiDB-lite"/>
    </source>
</evidence>
<dbReference type="Proteomes" id="UP001143474">
    <property type="component" value="Unassembled WGS sequence"/>
</dbReference>
<dbReference type="AlphaFoldDB" id="A0A9W6HVS7"/>
<feature type="transmembrane region" description="Helical" evidence="2">
    <location>
        <begin position="32"/>
        <end position="52"/>
    </location>
</feature>
<organism evidence="3 4">
    <name type="scientific">Streptosporangium carneum</name>
    <dbReference type="NCBI Taxonomy" id="47481"/>
    <lineage>
        <taxon>Bacteria</taxon>
        <taxon>Bacillati</taxon>
        <taxon>Actinomycetota</taxon>
        <taxon>Actinomycetes</taxon>
        <taxon>Streptosporangiales</taxon>
        <taxon>Streptosporangiaceae</taxon>
        <taxon>Streptosporangium</taxon>
    </lineage>
</organism>
<keyword evidence="2" id="KW-0472">Membrane</keyword>
<keyword evidence="2" id="KW-1133">Transmembrane helix</keyword>
<evidence type="ECO:0000313" key="4">
    <source>
        <dbReference type="Proteomes" id="UP001143474"/>
    </source>
</evidence>
<keyword evidence="2" id="KW-0812">Transmembrane</keyword>
<comment type="caution">
    <text evidence="3">The sequence shown here is derived from an EMBL/GenBank/DDBJ whole genome shotgun (WGS) entry which is preliminary data.</text>
</comment>
<evidence type="ECO:0000313" key="3">
    <source>
        <dbReference type="EMBL" id="GLK07245.1"/>
    </source>
</evidence>